<dbReference type="Proteomes" id="UP000710432">
    <property type="component" value="Unassembled WGS sequence"/>
</dbReference>
<feature type="transmembrane region" description="Helical" evidence="2">
    <location>
        <begin position="355"/>
        <end position="377"/>
    </location>
</feature>
<keyword evidence="2" id="KW-0472">Membrane</keyword>
<gene>
    <name evidence="3" type="ORF">LTLLF_195265</name>
</gene>
<evidence type="ECO:0000256" key="2">
    <source>
        <dbReference type="SAM" id="Phobius"/>
    </source>
</evidence>
<feature type="region of interest" description="Disordered" evidence="1">
    <location>
        <begin position="247"/>
        <end position="272"/>
    </location>
</feature>
<reference evidence="3" key="1">
    <citation type="submission" date="2020-03" db="EMBL/GenBank/DDBJ databases">
        <title>Studies in the Genomics of Life Span.</title>
        <authorList>
            <person name="Glass D."/>
        </authorList>
    </citation>
    <scope>NUCLEOTIDE SEQUENCE</scope>
    <source>
        <strain evidence="3">LTLLF</strain>
        <tissue evidence="3">Muscle</tissue>
    </source>
</reference>
<keyword evidence="2" id="KW-1133">Transmembrane helix</keyword>
<feature type="region of interest" description="Disordered" evidence="1">
    <location>
        <begin position="209"/>
        <end position="229"/>
    </location>
</feature>
<dbReference type="AlphaFoldDB" id="A0A8J6KLN6"/>
<dbReference type="InterPro" id="IPR036390">
    <property type="entry name" value="WH_DNA-bd_sf"/>
</dbReference>
<dbReference type="SUPFAM" id="SSF46785">
    <property type="entry name" value="Winged helix' DNA-binding domain"/>
    <property type="match status" value="1"/>
</dbReference>
<evidence type="ECO:0000313" key="4">
    <source>
        <dbReference type="Proteomes" id="UP000710432"/>
    </source>
</evidence>
<name>A0A8J6KLN6_MICOH</name>
<keyword evidence="2" id="KW-0812">Transmembrane</keyword>
<proteinExistence type="predicted"/>
<evidence type="ECO:0000313" key="3">
    <source>
        <dbReference type="EMBL" id="KAH0501699.1"/>
    </source>
</evidence>
<protein>
    <submittedName>
        <fullName evidence="3">ETS domain-containing protein Elk-3</fullName>
    </submittedName>
</protein>
<accession>A0A8J6KLN6</accession>
<evidence type="ECO:0000256" key="1">
    <source>
        <dbReference type="SAM" id="MobiDB-lite"/>
    </source>
</evidence>
<organism evidence="3 4">
    <name type="scientific">Microtus ochrogaster</name>
    <name type="common">Prairie vole</name>
    <dbReference type="NCBI Taxonomy" id="79684"/>
    <lineage>
        <taxon>Eukaryota</taxon>
        <taxon>Metazoa</taxon>
        <taxon>Chordata</taxon>
        <taxon>Craniata</taxon>
        <taxon>Vertebrata</taxon>
        <taxon>Euteleostomi</taxon>
        <taxon>Mammalia</taxon>
        <taxon>Eutheria</taxon>
        <taxon>Euarchontoglires</taxon>
        <taxon>Glires</taxon>
        <taxon>Rodentia</taxon>
        <taxon>Myomorpha</taxon>
        <taxon>Muroidea</taxon>
        <taxon>Cricetidae</taxon>
        <taxon>Arvicolinae</taxon>
        <taxon>Microtus</taxon>
    </lineage>
</organism>
<sequence length="392" mass="42131">MGWHPILVATLSGCWLEERKGLPQHLESTTGQDLRQAFARPPWKWNIIKKVIGQKFVYKFVSFPDILKMDPHAVEISRESLLLQDSDCKVSPEGREVHKQGLSALKSTSRNEYIHSGLYSSFTINSLQNPPEAFKAIKTEKLEEPCDDSPPVEEVRTVIRFVTNKTDKHITRPVVSLPSTSEAAAASAFLASSVSAKISSLMLPNAASVSSASPSSSRSPSLSPDSPLPSEHRSLFLEAACHDSDSLEPLNLSSGSKTKSPSLPPKGKKPKGLEISAPQLLLSGTDIGSIALNSPALPSGSLTPAFFTAQTPNGLLLTPSPLLSSIHFWSSLSPVAPLSPARLQGPNTLFQLSEVMMTAGIMTVIVVITVAATTAAAHHRRCHRQQLGAQNS</sequence>
<comment type="caution">
    <text evidence="3">The sequence shown here is derived from an EMBL/GenBank/DDBJ whole genome shotgun (WGS) entry which is preliminary data.</text>
</comment>
<dbReference type="EMBL" id="JAATJU010026437">
    <property type="protein sequence ID" value="KAH0501699.1"/>
    <property type="molecule type" value="Genomic_DNA"/>
</dbReference>
<feature type="compositionally biased region" description="Low complexity" evidence="1">
    <location>
        <begin position="252"/>
        <end position="261"/>
    </location>
</feature>